<keyword evidence="3" id="KW-1185">Reference proteome</keyword>
<sequence>MTKKTPLLRRPADRTRLEQCRQDSNPRKALLAVEARPCSAAVHCALQGDNTRSLYGALLGAVFSLGARSSPLTLREIFLQ</sequence>
<accession>A0A9P0MSP9</accession>
<dbReference type="Proteomes" id="UP001152798">
    <property type="component" value="Chromosome 5"/>
</dbReference>
<organism evidence="2 3">
    <name type="scientific">Nezara viridula</name>
    <name type="common">Southern green stink bug</name>
    <name type="synonym">Cimex viridulus</name>
    <dbReference type="NCBI Taxonomy" id="85310"/>
    <lineage>
        <taxon>Eukaryota</taxon>
        <taxon>Metazoa</taxon>
        <taxon>Ecdysozoa</taxon>
        <taxon>Arthropoda</taxon>
        <taxon>Hexapoda</taxon>
        <taxon>Insecta</taxon>
        <taxon>Pterygota</taxon>
        <taxon>Neoptera</taxon>
        <taxon>Paraneoptera</taxon>
        <taxon>Hemiptera</taxon>
        <taxon>Heteroptera</taxon>
        <taxon>Panheteroptera</taxon>
        <taxon>Pentatomomorpha</taxon>
        <taxon>Pentatomoidea</taxon>
        <taxon>Pentatomidae</taxon>
        <taxon>Pentatominae</taxon>
        <taxon>Nezara</taxon>
    </lineage>
</organism>
<feature type="compositionally biased region" description="Basic and acidic residues" evidence="1">
    <location>
        <begin position="10"/>
        <end position="21"/>
    </location>
</feature>
<evidence type="ECO:0000313" key="2">
    <source>
        <dbReference type="EMBL" id="CAH1401846.1"/>
    </source>
</evidence>
<feature type="region of interest" description="Disordered" evidence="1">
    <location>
        <begin position="1"/>
        <end position="21"/>
    </location>
</feature>
<gene>
    <name evidence="2" type="ORF">NEZAVI_LOCUS10791</name>
</gene>
<name>A0A9P0MSP9_NEZVI</name>
<evidence type="ECO:0000256" key="1">
    <source>
        <dbReference type="SAM" id="MobiDB-lite"/>
    </source>
</evidence>
<protein>
    <submittedName>
        <fullName evidence="2">Uncharacterized protein</fullName>
    </submittedName>
</protein>
<dbReference type="EMBL" id="OV725081">
    <property type="protein sequence ID" value="CAH1401846.1"/>
    <property type="molecule type" value="Genomic_DNA"/>
</dbReference>
<dbReference type="AlphaFoldDB" id="A0A9P0MSP9"/>
<evidence type="ECO:0000313" key="3">
    <source>
        <dbReference type="Proteomes" id="UP001152798"/>
    </source>
</evidence>
<proteinExistence type="predicted"/>
<reference evidence="2" key="1">
    <citation type="submission" date="2022-01" db="EMBL/GenBank/DDBJ databases">
        <authorList>
            <person name="King R."/>
        </authorList>
    </citation>
    <scope>NUCLEOTIDE SEQUENCE</scope>
</reference>